<keyword evidence="4" id="KW-1003">Cell membrane</keyword>
<keyword evidence="11" id="KW-1185">Reference proteome</keyword>
<keyword evidence="10" id="KW-0282">Flagellum</keyword>
<sequence>MGVVLGAVASGSELWDFVNVPGLMIVVFGSFAVTLVKHRWRNFFGSVRLAFSTTFLEKTQDPWELYREARQLADVVRKQGLLGLDRVEITHPFLRKAVGLAVDGHPPEFIEEVLLEDTHQYVERLQTAEKVFRGLGESAPALGMLGTLVGLVQMLNNMQDPSSIGPAMAIALLTTFYGAFIAQLIVLPLADKLQLKTQDEVRNRMIVISGILSMVKGLNPRIIKDVLASYLPELDAMEDLHESTPAQEES</sequence>
<dbReference type="InterPro" id="IPR000540">
    <property type="entry name" value="Flag_MotA_CS"/>
</dbReference>
<evidence type="ECO:0000256" key="7">
    <source>
        <dbReference type="ARBA" id="ARBA00022989"/>
    </source>
</evidence>
<dbReference type="PROSITE" id="PS01307">
    <property type="entry name" value="MOTA"/>
    <property type="match status" value="1"/>
</dbReference>
<comment type="similarity">
    <text evidence="2">Belongs to the MotA family.</text>
</comment>
<evidence type="ECO:0000313" key="10">
    <source>
        <dbReference type="EMBL" id="ABC26960.1"/>
    </source>
</evidence>
<evidence type="ECO:0000259" key="9">
    <source>
        <dbReference type="Pfam" id="PF01618"/>
    </source>
</evidence>
<protein>
    <submittedName>
        <fullName evidence="10">Flagellar motor component</fullName>
    </submittedName>
</protein>
<keyword evidence="10" id="KW-0969">Cilium</keyword>
<keyword evidence="7" id="KW-1133">Transmembrane helix</keyword>
<reference evidence="10 11" key="1">
    <citation type="journal article" date="2005" name="Nucleic Acids Res.">
        <title>Genomic blueprint of Hahella chejuensis, a marine microbe producing an algicidal agent.</title>
        <authorList>
            <person name="Jeong H."/>
            <person name="Yim J.H."/>
            <person name="Lee C."/>
            <person name="Choi S.-H."/>
            <person name="Park Y.K."/>
            <person name="Yoon S.H."/>
            <person name="Hur C.-G."/>
            <person name="Kang H.-Y."/>
            <person name="Kim D."/>
            <person name="Lee H.H."/>
            <person name="Park K.H."/>
            <person name="Park S.-H."/>
            <person name="Park H.-S."/>
            <person name="Lee H.K."/>
            <person name="Oh T.K."/>
            <person name="Kim J.F."/>
        </authorList>
    </citation>
    <scope>NUCLEOTIDE SEQUENCE [LARGE SCALE GENOMIC DNA]</scope>
    <source>
        <strain evidence="10 11">KCTC 2396</strain>
    </source>
</reference>
<name>Q2SQW4_HAHCH</name>
<evidence type="ECO:0000256" key="6">
    <source>
        <dbReference type="ARBA" id="ARBA00022779"/>
    </source>
</evidence>
<dbReference type="Pfam" id="PF01618">
    <property type="entry name" value="MotA_ExbB"/>
    <property type="match status" value="1"/>
</dbReference>
<dbReference type="InterPro" id="IPR002898">
    <property type="entry name" value="MotA_ExbB_proton_chnl"/>
</dbReference>
<proteinExistence type="inferred from homology"/>
<evidence type="ECO:0000256" key="2">
    <source>
        <dbReference type="ARBA" id="ARBA00008038"/>
    </source>
</evidence>
<evidence type="ECO:0000256" key="1">
    <source>
        <dbReference type="ARBA" id="ARBA00004651"/>
    </source>
</evidence>
<keyword evidence="10" id="KW-0966">Cell projection</keyword>
<dbReference type="EMBL" id="CP000155">
    <property type="protein sequence ID" value="ABC26960.1"/>
    <property type="molecule type" value="Genomic_DNA"/>
</dbReference>
<dbReference type="Proteomes" id="UP000000238">
    <property type="component" value="Chromosome"/>
</dbReference>
<keyword evidence="3" id="KW-0813">Transport</keyword>
<evidence type="ECO:0000313" key="11">
    <source>
        <dbReference type="Proteomes" id="UP000000238"/>
    </source>
</evidence>
<dbReference type="HOGENOM" id="CLU_079895_1_0_6"/>
<evidence type="ECO:0000256" key="4">
    <source>
        <dbReference type="ARBA" id="ARBA00022475"/>
    </source>
</evidence>
<dbReference type="GO" id="GO:0006935">
    <property type="term" value="P:chemotaxis"/>
    <property type="evidence" value="ECO:0007669"/>
    <property type="project" value="InterPro"/>
</dbReference>
<dbReference type="AlphaFoldDB" id="Q2SQW4"/>
<dbReference type="PANTHER" id="PTHR30433">
    <property type="entry name" value="CHEMOTAXIS PROTEIN MOTA"/>
    <property type="match status" value="1"/>
</dbReference>
<organism evidence="10 11">
    <name type="scientific">Hahella chejuensis (strain KCTC 2396)</name>
    <dbReference type="NCBI Taxonomy" id="349521"/>
    <lineage>
        <taxon>Bacteria</taxon>
        <taxon>Pseudomonadati</taxon>
        <taxon>Pseudomonadota</taxon>
        <taxon>Gammaproteobacteria</taxon>
        <taxon>Oceanospirillales</taxon>
        <taxon>Hahellaceae</taxon>
        <taxon>Hahella</taxon>
    </lineage>
</organism>
<comment type="subcellular location">
    <subcellularLocation>
        <location evidence="1">Cell membrane</location>
        <topology evidence="1">Multi-pass membrane protein</topology>
    </subcellularLocation>
</comment>
<accession>Q2SQW4</accession>
<evidence type="ECO:0000256" key="5">
    <source>
        <dbReference type="ARBA" id="ARBA00022692"/>
    </source>
</evidence>
<keyword evidence="5" id="KW-0812">Transmembrane</keyword>
<evidence type="ECO:0000256" key="8">
    <source>
        <dbReference type="ARBA" id="ARBA00023136"/>
    </source>
</evidence>
<dbReference type="GO" id="GO:0071978">
    <property type="term" value="P:bacterial-type flagellum-dependent swarming motility"/>
    <property type="evidence" value="ECO:0007669"/>
    <property type="project" value="InterPro"/>
</dbReference>
<dbReference type="InterPro" id="IPR047055">
    <property type="entry name" value="MotA-like"/>
</dbReference>
<dbReference type="KEGG" id="hch:HCH_00038"/>
<dbReference type="STRING" id="349521.HCH_00038"/>
<gene>
    <name evidence="10" type="primary">motA</name>
    <name evidence="10" type="ordered locus">HCH_00038</name>
</gene>
<dbReference type="GO" id="GO:0005886">
    <property type="term" value="C:plasma membrane"/>
    <property type="evidence" value="ECO:0007669"/>
    <property type="project" value="UniProtKB-SubCell"/>
</dbReference>
<feature type="domain" description="MotA/TolQ/ExbB proton channel" evidence="9">
    <location>
        <begin position="88"/>
        <end position="203"/>
    </location>
</feature>
<keyword evidence="6" id="KW-0283">Flagellar rotation</keyword>
<evidence type="ECO:0000256" key="3">
    <source>
        <dbReference type="ARBA" id="ARBA00022448"/>
    </source>
</evidence>
<keyword evidence="8" id="KW-0472">Membrane</keyword>
<dbReference type="PANTHER" id="PTHR30433:SF2">
    <property type="entry name" value="MOTILITY PROTEIN A"/>
    <property type="match status" value="1"/>
</dbReference>
<dbReference type="eggNOG" id="COG1291">
    <property type="taxonomic scope" value="Bacteria"/>
</dbReference>